<dbReference type="Gene3D" id="1.10.287.70">
    <property type="match status" value="1"/>
</dbReference>
<feature type="transmembrane region" description="Helical" evidence="1">
    <location>
        <begin position="215"/>
        <end position="237"/>
    </location>
</feature>
<gene>
    <name evidence="2" type="primary">Acey_s0282.g1286</name>
    <name evidence="2" type="synonym">Acey-C08B6.5</name>
    <name evidence="2" type="ORF">Y032_0282g1286</name>
</gene>
<name>A0A016S735_9BILA</name>
<organism evidence="2 3">
    <name type="scientific">Ancylostoma ceylanicum</name>
    <dbReference type="NCBI Taxonomy" id="53326"/>
    <lineage>
        <taxon>Eukaryota</taxon>
        <taxon>Metazoa</taxon>
        <taxon>Ecdysozoa</taxon>
        <taxon>Nematoda</taxon>
        <taxon>Chromadorea</taxon>
        <taxon>Rhabditida</taxon>
        <taxon>Rhabditina</taxon>
        <taxon>Rhabditomorpha</taxon>
        <taxon>Strongyloidea</taxon>
        <taxon>Ancylostomatidae</taxon>
        <taxon>Ancylostomatinae</taxon>
        <taxon>Ancylostoma</taxon>
    </lineage>
</organism>
<comment type="caution">
    <text evidence="2">The sequence shown here is derived from an EMBL/GenBank/DDBJ whole genome shotgun (WGS) entry which is preliminary data.</text>
</comment>
<keyword evidence="3" id="KW-1185">Reference proteome</keyword>
<keyword evidence="1" id="KW-0472">Membrane</keyword>
<dbReference type="PANTHER" id="PTHR22714:SF3">
    <property type="entry name" value="PBPE DOMAIN-CONTAINING PROTEIN"/>
    <property type="match status" value="1"/>
</dbReference>
<dbReference type="AlphaFoldDB" id="A0A016S735"/>
<keyword evidence="1" id="KW-1133">Transmembrane helix</keyword>
<dbReference type="Gene3D" id="3.40.190.10">
    <property type="entry name" value="Periplasmic binding protein-like II"/>
    <property type="match status" value="1"/>
</dbReference>
<feature type="transmembrane region" description="Helical" evidence="1">
    <location>
        <begin position="416"/>
        <end position="437"/>
    </location>
</feature>
<dbReference type="EMBL" id="JARK01001618">
    <property type="protein sequence ID" value="EYB86286.1"/>
    <property type="molecule type" value="Genomic_DNA"/>
</dbReference>
<dbReference type="InterPro" id="IPR040128">
    <property type="entry name" value="T25E4.2-like"/>
</dbReference>
<dbReference type="OrthoDB" id="9997229at2759"/>
<dbReference type="Proteomes" id="UP000024635">
    <property type="component" value="Unassembled WGS sequence"/>
</dbReference>
<evidence type="ECO:0000313" key="2">
    <source>
        <dbReference type="EMBL" id="EYB86286.1"/>
    </source>
</evidence>
<protein>
    <submittedName>
        <fullName evidence="2">Uncharacterized protein</fullName>
    </submittedName>
</protein>
<proteinExistence type="predicted"/>
<accession>A0A016S735</accession>
<dbReference type="STRING" id="53326.A0A016S735"/>
<sequence length="469" mass="53168">MPSPLGRPIRVGVFEHNPDAFNCFRLLPRRNCPKPGAEVEIIKIAMELLDWEWEIVILMVTFRAVTSLVELTHIQVDTEVEFGVVNDFGGLTSDGNFSGIMGLLARDQIDMSGLSMRITPERMQAAHFTFPTRYFQQVYIINDPPENDFRNFIFATFTTQVWLMLLVTILGVAMLRFVIAILIEQRTSPSTNILTGSILETYGLMLKQRVIDPTAGSAMVLEAVLIAAMLVVSQYYVSSMNSKLTAPPTSAIPFLHQDELLTLLEQKKRYLTYYADIELEGCSEKNVERIKKVMKYNPVVTHENENDLVAEIKRGGVFYSVYDIEFLPQAVSVWDRNQGLTVIRDTTGIVSYAAFAFSSDNRGLRTLFNRALLEVLPGIPQITLGHDYAHKKEALDTTVQAKRTTLSLKSHLEQLFLIYIIFSFACIVTFLVEIIVFHAKQHVSRKAYVIQRRQCVSNSSVFFVRVSEL</sequence>
<dbReference type="SUPFAM" id="SSF53850">
    <property type="entry name" value="Periplasmic binding protein-like II"/>
    <property type="match status" value="1"/>
</dbReference>
<feature type="transmembrane region" description="Helical" evidence="1">
    <location>
        <begin position="161"/>
        <end position="183"/>
    </location>
</feature>
<dbReference type="PANTHER" id="PTHR22714">
    <property type="entry name" value="PROTEIN CBG02446-RELATED"/>
    <property type="match status" value="1"/>
</dbReference>
<evidence type="ECO:0000256" key="1">
    <source>
        <dbReference type="SAM" id="Phobius"/>
    </source>
</evidence>
<reference evidence="3" key="1">
    <citation type="journal article" date="2015" name="Nat. Genet.">
        <title>The genome and transcriptome of the zoonotic hookworm Ancylostoma ceylanicum identify infection-specific gene families.</title>
        <authorList>
            <person name="Schwarz E.M."/>
            <person name="Hu Y."/>
            <person name="Antoshechkin I."/>
            <person name="Miller M.M."/>
            <person name="Sternberg P.W."/>
            <person name="Aroian R.V."/>
        </authorList>
    </citation>
    <scope>NUCLEOTIDE SEQUENCE</scope>
    <source>
        <strain evidence="3">HY135</strain>
    </source>
</reference>
<keyword evidence="1" id="KW-0812">Transmembrane</keyword>
<evidence type="ECO:0000313" key="3">
    <source>
        <dbReference type="Proteomes" id="UP000024635"/>
    </source>
</evidence>